<keyword evidence="2" id="KW-1133">Transmembrane helix</keyword>
<sequence>MIDLRSLLPVFVTVMSMAIVGYLLLIYPVYGRGEQLRQSAVQLRHEIKALQTRITALQTDEATVEFPKKLLWIAPSEADAEISFQDTIVRLAESLRLSLSSFGPQKPFERTTHKTISSDLEGNGNLQDFYAFLASVEKLSPRVTIATMRVRPNPGPDSSAENVEVYFQISLWAFWEELS</sequence>
<dbReference type="Gene3D" id="3.30.70.60">
    <property type="match status" value="1"/>
</dbReference>
<dbReference type="Pfam" id="PF10741">
    <property type="entry name" value="T2SSM_b"/>
    <property type="match status" value="1"/>
</dbReference>
<name>A0A6L6WSF7_9RHOB</name>
<reference evidence="3 4" key="1">
    <citation type="submission" date="2019-12" db="EMBL/GenBank/DDBJ databases">
        <authorList>
            <person name="Zhang Y.-J."/>
        </authorList>
    </citation>
    <scope>NUCLEOTIDE SEQUENCE [LARGE SCALE GENOMIC DNA]</scope>
    <source>
        <strain evidence="3 4">CY05</strain>
    </source>
</reference>
<evidence type="ECO:0000256" key="1">
    <source>
        <dbReference type="SAM" id="Coils"/>
    </source>
</evidence>
<dbReference type="Proteomes" id="UP000478892">
    <property type="component" value="Unassembled WGS sequence"/>
</dbReference>
<keyword evidence="1" id="KW-0175">Coiled coil</keyword>
<accession>A0A6L6WSF7</accession>
<evidence type="ECO:0000313" key="3">
    <source>
        <dbReference type="EMBL" id="MVO18472.1"/>
    </source>
</evidence>
<dbReference type="RefSeq" id="WP_157024678.1">
    <property type="nucleotide sequence ID" value="NZ_WQLV01000022.1"/>
</dbReference>
<evidence type="ECO:0000313" key="4">
    <source>
        <dbReference type="Proteomes" id="UP000478892"/>
    </source>
</evidence>
<protein>
    <submittedName>
        <fullName evidence="3">Uncharacterized protein</fullName>
    </submittedName>
</protein>
<organism evidence="3 4">
    <name type="scientific">Parasedimentitalea huanghaiensis</name>
    <dbReference type="NCBI Taxonomy" id="2682100"/>
    <lineage>
        <taxon>Bacteria</taxon>
        <taxon>Pseudomonadati</taxon>
        <taxon>Pseudomonadota</taxon>
        <taxon>Alphaproteobacteria</taxon>
        <taxon>Rhodobacterales</taxon>
        <taxon>Paracoccaceae</taxon>
        <taxon>Parasedimentitalea</taxon>
    </lineage>
</organism>
<dbReference type="AlphaFoldDB" id="A0A6L6WSF7"/>
<evidence type="ECO:0000256" key="2">
    <source>
        <dbReference type="SAM" id="Phobius"/>
    </source>
</evidence>
<comment type="caution">
    <text evidence="3">The sequence shown here is derived from an EMBL/GenBank/DDBJ whole genome shotgun (WGS) entry which is preliminary data.</text>
</comment>
<keyword evidence="2" id="KW-0812">Transmembrane</keyword>
<proteinExistence type="predicted"/>
<feature type="coiled-coil region" evidence="1">
    <location>
        <begin position="33"/>
        <end position="60"/>
    </location>
</feature>
<dbReference type="InterPro" id="IPR014717">
    <property type="entry name" value="Transl_elong_EF1B/ribsomal_bS6"/>
</dbReference>
<gene>
    <name evidence="3" type="ORF">GO984_21870</name>
</gene>
<feature type="transmembrane region" description="Helical" evidence="2">
    <location>
        <begin position="6"/>
        <end position="30"/>
    </location>
</feature>
<keyword evidence="2" id="KW-0472">Membrane</keyword>
<dbReference type="EMBL" id="WQLV01000022">
    <property type="protein sequence ID" value="MVO18472.1"/>
    <property type="molecule type" value="Genomic_DNA"/>
</dbReference>
<dbReference type="InterPro" id="IPR034756">
    <property type="entry name" value="T2SSM_b"/>
</dbReference>
<keyword evidence="4" id="KW-1185">Reference proteome</keyword>